<sequence length="362" mass="42094">METASRFTRDAVTTTPVTGLYLMRRSLEVHRKSHWTILGWRFNQYLAFGRHLEEIHVTWAHLEKKRTRLRTNTKTLEDLCLQSLEMASPILHDAVTTHIVTASQHFMTASARIDSHADLEDSTHDGMTAAAQNTNNTTIRSILLAKKLTGSNFTNWYRNLRIVLRYEKKMKFVKQPIGPAPDPVTANPDTFDKYYESVNLDKHAFDTTLREYCDKNYNQLLPIMAKKFNREKEKSEKLKELKSHLNSEGCSGTSRYTESKTMDTKEHGKRHRSRRSYSPRTSVFSRIRRERSRSTRQMSKEGGMFKRIESRGKSMSARSDSYNWNSYSKYTEALSESEDSEGGHWKSRSKGKKSRREEDDLS</sequence>
<dbReference type="Proteomes" id="UP001151760">
    <property type="component" value="Unassembled WGS sequence"/>
</dbReference>
<protein>
    <recommendedName>
        <fullName evidence="4">Retrotransposon Copia-like N-terminal domain-containing protein</fullName>
    </recommendedName>
</protein>
<dbReference type="EMBL" id="BQNB010020482">
    <property type="protein sequence ID" value="GJT96454.1"/>
    <property type="molecule type" value="Genomic_DNA"/>
</dbReference>
<evidence type="ECO:0000313" key="3">
    <source>
        <dbReference type="Proteomes" id="UP001151760"/>
    </source>
</evidence>
<accession>A0ABQ5I9S8</accession>
<proteinExistence type="predicted"/>
<evidence type="ECO:0000256" key="1">
    <source>
        <dbReference type="SAM" id="MobiDB-lite"/>
    </source>
</evidence>
<reference evidence="2" key="2">
    <citation type="submission" date="2022-01" db="EMBL/GenBank/DDBJ databases">
        <authorList>
            <person name="Yamashiro T."/>
            <person name="Shiraishi A."/>
            <person name="Satake H."/>
            <person name="Nakayama K."/>
        </authorList>
    </citation>
    <scope>NUCLEOTIDE SEQUENCE</scope>
</reference>
<feature type="compositionally biased region" description="Basic residues" evidence="1">
    <location>
        <begin position="267"/>
        <end position="277"/>
    </location>
</feature>
<reference evidence="2" key="1">
    <citation type="journal article" date="2022" name="Int. J. Mol. Sci.">
        <title>Draft Genome of Tanacetum Coccineum: Genomic Comparison of Closely Related Tanacetum-Family Plants.</title>
        <authorList>
            <person name="Yamashiro T."/>
            <person name="Shiraishi A."/>
            <person name="Nakayama K."/>
            <person name="Satake H."/>
        </authorList>
    </citation>
    <scope>NUCLEOTIDE SEQUENCE</scope>
</reference>
<feature type="compositionally biased region" description="Basic and acidic residues" evidence="1">
    <location>
        <begin position="257"/>
        <end position="266"/>
    </location>
</feature>
<name>A0ABQ5I9S8_9ASTR</name>
<keyword evidence="3" id="KW-1185">Reference proteome</keyword>
<evidence type="ECO:0008006" key="4">
    <source>
        <dbReference type="Google" id="ProtNLM"/>
    </source>
</evidence>
<feature type="compositionally biased region" description="Basic and acidic residues" evidence="1">
    <location>
        <begin position="235"/>
        <end position="245"/>
    </location>
</feature>
<feature type="region of interest" description="Disordered" evidence="1">
    <location>
        <begin position="235"/>
        <end position="362"/>
    </location>
</feature>
<comment type="caution">
    <text evidence="2">The sequence shown here is derived from an EMBL/GenBank/DDBJ whole genome shotgun (WGS) entry which is preliminary data.</text>
</comment>
<feature type="compositionally biased region" description="Polar residues" evidence="1">
    <location>
        <begin position="316"/>
        <end position="329"/>
    </location>
</feature>
<gene>
    <name evidence="2" type="ORF">Tco_1091972</name>
</gene>
<organism evidence="2 3">
    <name type="scientific">Tanacetum coccineum</name>
    <dbReference type="NCBI Taxonomy" id="301880"/>
    <lineage>
        <taxon>Eukaryota</taxon>
        <taxon>Viridiplantae</taxon>
        <taxon>Streptophyta</taxon>
        <taxon>Embryophyta</taxon>
        <taxon>Tracheophyta</taxon>
        <taxon>Spermatophyta</taxon>
        <taxon>Magnoliopsida</taxon>
        <taxon>eudicotyledons</taxon>
        <taxon>Gunneridae</taxon>
        <taxon>Pentapetalae</taxon>
        <taxon>asterids</taxon>
        <taxon>campanulids</taxon>
        <taxon>Asterales</taxon>
        <taxon>Asteraceae</taxon>
        <taxon>Asteroideae</taxon>
        <taxon>Anthemideae</taxon>
        <taxon>Anthemidinae</taxon>
        <taxon>Tanacetum</taxon>
    </lineage>
</organism>
<feature type="compositionally biased region" description="Basic and acidic residues" evidence="1">
    <location>
        <begin position="303"/>
        <end position="312"/>
    </location>
</feature>
<evidence type="ECO:0000313" key="2">
    <source>
        <dbReference type="EMBL" id="GJT96454.1"/>
    </source>
</evidence>
<feature type="compositionally biased region" description="Basic residues" evidence="1">
    <location>
        <begin position="345"/>
        <end position="354"/>
    </location>
</feature>